<dbReference type="GO" id="GO:0006886">
    <property type="term" value="P:intracellular protein transport"/>
    <property type="evidence" value="ECO:0007669"/>
    <property type="project" value="InterPro"/>
</dbReference>
<protein>
    <recommendedName>
        <fullName evidence="8">Synaptotagmin-like protein 1</fullName>
    </recommendedName>
    <alternativeName>
        <fullName evidence="9">Exophilin-7</fullName>
    </alternativeName>
</protein>
<evidence type="ECO:0000256" key="4">
    <source>
        <dbReference type="ARBA" id="ARBA00022483"/>
    </source>
</evidence>
<feature type="compositionally biased region" description="Polar residues" evidence="10">
    <location>
        <begin position="174"/>
        <end position="191"/>
    </location>
</feature>
<keyword evidence="5" id="KW-0597">Phosphoprotein</keyword>
<dbReference type="GO" id="GO:0031267">
    <property type="term" value="F:small GTPase binding"/>
    <property type="evidence" value="ECO:0007669"/>
    <property type="project" value="InterPro"/>
</dbReference>
<comment type="caution">
    <text evidence="13">The sequence shown here is derived from an EMBL/GenBank/DDBJ whole genome shotgun (WGS) entry which is preliminary data.</text>
</comment>
<dbReference type="PROSITE" id="PS50916">
    <property type="entry name" value="RABBD"/>
    <property type="match status" value="1"/>
</dbReference>
<gene>
    <name evidence="13" type="ORF">GDO86_003477</name>
</gene>
<dbReference type="SUPFAM" id="SSF49562">
    <property type="entry name" value="C2 domain (Calcium/lipid-binding domain, CaLB)"/>
    <property type="match status" value="2"/>
</dbReference>
<dbReference type="AlphaFoldDB" id="A0A8T2K3S2"/>
<dbReference type="InterPro" id="IPR000008">
    <property type="entry name" value="C2_dom"/>
</dbReference>
<comment type="subcellular location">
    <subcellularLocation>
        <location evidence="2">Cell membrane</location>
    </subcellularLocation>
    <subcellularLocation>
        <location evidence="1">Endomembrane system</location>
        <topology evidence="1">Peripheral membrane protein</topology>
    </subcellularLocation>
</comment>
<feature type="region of interest" description="Disordered" evidence="10">
    <location>
        <begin position="160"/>
        <end position="191"/>
    </location>
</feature>
<dbReference type="InterPro" id="IPR035892">
    <property type="entry name" value="C2_domain_sf"/>
</dbReference>
<dbReference type="Pfam" id="PF00168">
    <property type="entry name" value="C2"/>
    <property type="match status" value="2"/>
</dbReference>
<evidence type="ECO:0000256" key="9">
    <source>
        <dbReference type="ARBA" id="ARBA00075525"/>
    </source>
</evidence>
<evidence type="ECO:0000313" key="13">
    <source>
        <dbReference type="EMBL" id="KAG8451262.1"/>
    </source>
</evidence>
<keyword evidence="14" id="KW-1185">Reference proteome</keyword>
<evidence type="ECO:0000259" key="12">
    <source>
        <dbReference type="PROSITE" id="PS50916"/>
    </source>
</evidence>
<keyword evidence="4" id="KW-0268">Exocytosis</keyword>
<evidence type="ECO:0000256" key="7">
    <source>
        <dbReference type="ARBA" id="ARBA00023136"/>
    </source>
</evidence>
<feature type="compositionally biased region" description="Acidic residues" evidence="10">
    <location>
        <begin position="93"/>
        <end position="108"/>
    </location>
</feature>
<evidence type="ECO:0000256" key="2">
    <source>
        <dbReference type="ARBA" id="ARBA00004236"/>
    </source>
</evidence>
<dbReference type="CDD" id="cd04020">
    <property type="entry name" value="C2B_SLP_1-2-3-4"/>
    <property type="match status" value="1"/>
</dbReference>
<reference evidence="13" key="1">
    <citation type="thesis" date="2020" institute="ProQuest LLC" country="789 East Eisenhower Parkway, Ann Arbor, MI, USA">
        <title>Comparative Genomics and Chromosome Evolution.</title>
        <authorList>
            <person name="Mudd A.B."/>
        </authorList>
    </citation>
    <scope>NUCLEOTIDE SEQUENCE</scope>
    <source>
        <strain evidence="13">Female2</strain>
        <tissue evidence="13">Blood</tissue>
    </source>
</reference>
<name>A0A8T2K3S2_9PIPI</name>
<dbReference type="PANTHER" id="PTHR45716">
    <property type="entry name" value="BITESIZE, ISOFORM I"/>
    <property type="match status" value="1"/>
</dbReference>
<evidence type="ECO:0000256" key="6">
    <source>
        <dbReference type="ARBA" id="ARBA00022737"/>
    </source>
</evidence>
<evidence type="ECO:0000313" key="14">
    <source>
        <dbReference type="Proteomes" id="UP000812440"/>
    </source>
</evidence>
<dbReference type="EMBL" id="JAACNH010000002">
    <property type="protein sequence ID" value="KAG8451262.1"/>
    <property type="molecule type" value="Genomic_DNA"/>
</dbReference>
<sequence>MGESGELLDLSFLTGEEQQVIVQVLERDTALKERETQRVSKLRQNLSDQRTFKRLSGEWFSDVSSTRPWGPTGGVDIVRASIKRKKKGKDVDQNEIEDLEDKESEQQETCEPVKILSTESLPDQLPSDIQDLSSSNEDLEDIPDGKLIIEDNILPMVNGREKSVDTNGEDSADSNDYQNLNHSTSLPNLKNNSISGSMMSLYSPGEIRSVEVQGSVQFSLQYEPQMKELKIFIIQCRELTPAQNKTSNPYMKCYLLPDKTIQGKRKTKVKRKTLEPLFNETLKYKLERSEIKSRVLNLSVWHRGLLGRNLFLGEVEVDLASWDWSKTQASWFNLQPRTPLSPDLLLTRGRLSLAIKYITQGSDGLGLPPTGELHIWIKEAQQLVPLKAGDVSAFIKCCVLPDANPSNMQRTRVVPHSLQPLFNHTMVYDGLNREDLKEACVECTVWDQRKIGSRLLGGVRLSTGKGSSYDTSVKWMDSTEQEKAFWDSVINRSGEWFEIVLPLRQNLTPR</sequence>
<dbReference type="InterPro" id="IPR010911">
    <property type="entry name" value="Rab_BD"/>
</dbReference>
<dbReference type="PROSITE" id="PS50004">
    <property type="entry name" value="C2"/>
    <property type="match status" value="2"/>
</dbReference>
<evidence type="ECO:0000256" key="10">
    <source>
        <dbReference type="SAM" id="MobiDB-lite"/>
    </source>
</evidence>
<dbReference type="GO" id="GO:0042043">
    <property type="term" value="F:neurexin family protein binding"/>
    <property type="evidence" value="ECO:0007669"/>
    <property type="project" value="TreeGrafter"/>
</dbReference>
<organism evidence="13 14">
    <name type="scientific">Hymenochirus boettgeri</name>
    <name type="common">Congo dwarf clawed frog</name>
    <dbReference type="NCBI Taxonomy" id="247094"/>
    <lineage>
        <taxon>Eukaryota</taxon>
        <taxon>Metazoa</taxon>
        <taxon>Chordata</taxon>
        <taxon>Craniata</taxon>
        <taxon>Vertebrata</taxon>
        <taxon>Euteleostomi</taxon>
        <taxon>Amphibia</taxon>
        <taxon>Batrachia</taxon>
        <taxon>Anura</taxon>
        <taxon>Pipoidea</taxon>
        <taxon>Pipidae</taxon>
        <taxon>Pipinae</taxon>
        <taxon>Hymenochirus</taxon>
    </lineage>
</organism>
<dbReference type="InterPro" id="IPR043567">
    <property type="entry name" value="SYTL1-5_C2B"/>
</dbReference>
<keyword evidence="3" id="KW-1003">Cell membrane</keyword>
<keyword evidence="7" id="KW-0472">Membrane</keyword>
<dbReference type="GO" id="GO:0070382">
    <property type="term" value="C:exocytic vesicle"/>
    <property type="evidence" value="ECO:0007669"/>
    <property type="project" value="TreeGrafter"/>
</dbReference>
<proteinExistence type="predicted"/>
<feature type="domain" description="C2" evidence="11">
    <location>
        <begin position="347"/>
        <end position="476"/>
    </location>
</feature>
<dbReference type="SMART" id="SM00239">
    <property type="entry name" value="C2"/>
    <property type="match status" value="2"/>
</dbReference>
<dbReference type="FunFam" id="2.60.40.150:FF:000006">
    <property type="entry name" value="Synaptotagmin-like 5, isoform CRA_a"/>
    <property type="match status" value="1"/>
</dbReference>
<dbReference type="OrthoDB" id="195679at2759"/>
<evidence type="ECO:0000256" key="5">
    <source>
        <dbReference type="ARBA" id="ARBA00022553"/>
    </source>
</evidence>
<evidence type="ECO:0000256" key="3">
    <source>
        <dbReference type="ARBA" id="ARBA00022475"/>
    </source>
</evidence>
<dbReference type="FunFam" id="2.60.40.150:FF:000108">
    <property type="entry name" value="Synaptotagmin like 1"/>
    <property type="match status" value="1"/>
</dbReference>
<dbReference type="Proteomes" id="UP000812440">
    <property type="component" value="Chromosome 2"/>
</dbReference>
<dbReference type="Gene3D" id="2.60.40.150">
    <property type="entry name" value="C2 domain"/>
    <property type="match status" value="2"/>
</dbReference>
<dbReference type="Gene3D" id="6.10.250.3000">
    <property type="match status" value="1"/>
</dbReference>
<feature type="region of interest" description="Disordered" evidence="10">
    <location>
        <begin position="86"/>
        <end position="140"/>
    </location>
</feature>
<keyword evidence="6" id="KW-0677">Repeat</keyword>
<evidence type="ECO:0000256" key="1">
    <source>
        <dbReference type="ARBA" id="ARBA00004184"/>
    </source>
</evidence>
<dbReference type="GO" id="GO:0005886">
    <property type="term" value="C:plasma membrane"/>
    <property type="evidence" value="ECO:0007669"/>
    <property type="project" value="UniProtKB-SubCell"/>
</dbReference>
<feature type="domain" description="RabBD" evidence="12">
    <location>
        <begin position="7"/>
        <end position="63"/>
    </location>
</feature>
<evidence type="ECO:0000256" key="8">
    <source>
        <dbReference type="ARBA" id="ARBA00072163"/>
    </source>
</evidence>
<accession>A0A8T2K3S2</accession>
<feature type="domain" description="C2" evidence="11">
    <location>
        <begin position="212"/>
        <end position="332"/>
    </location>
</feature>
<dbReference type="GO" id="GO:0006887">
    <property type="term" value="P:exocytosis"/>
    <property type="evidence" value="ECO:0007669"/>
    <property type="project" value="UniProtKB-KW"/>
</dbReference>
<evidence type="ECO:0000259" key="11">
    <source>
        <dbReference type="PROSITE" id="PS50004"/>
    </source>
</evidence>
<dbReference type="PANTHER" id="PTHR45716:SF3">
    <property type="entry name" value="SYNAPTOTAGMIN-LIKE PROTEIN 1"/>
    <property type="match status" value="1"/>
</dbReference>